<evidence type="ECO:0000259" key="9">
    <source>
        <dbReference type="Pfam" id="PF00696"/>
    </source>
</evidence>
<dbReference type="EMBL" id="JACRST010000006">
    <property type="protein sequence ID" value="MBC8546499.1"/>
    <property type="molecule type" value="Genomic_DNA"/>
</dbReference>
<dbReference type="Pfam" id="PF00696">
    <property type="entry name" value="AA_kinase"/>
    <property type="match status" value="1"/>
</dbReference>
<dbReference type="PIRSF" id="PIRSF000729">
    <property type="entry name" value="GK"/>
    <property type="match status" value="1"/>
</dbReference>
<keyword evidence="3 8" id="KW-0641">Proline biosynthesis</keyword>
<dbReference type="EC" id="2.7.2.11" evidence="8"/>
<dbReference type="AlphaFoldDB" id="A0A926I3M0"/>
<feature type="binding site" evidence="8">
    <location>
        <begin position="172"/>
        <end position="173"/>
    </location>
    <ligand>
        <name>ATP</name>
        <dbReference type="ChEBI" id="CHEBI:30616"/>
    </ligand>
</feature>
<keyword evidence="6 8" id="KW-0418">Kinase</keyword>
<dbReference type="FunFam" id="3.40.1160.10:FF:000018">
    <property type="entry name" value="Glutamate 5-kinase"/>
    <property type="match status" value="1"/>
</dbReference>
<comment type="subcellular location">
    <subcellularLocation>
        <location evidence="8">Cytoplasm</location>
    </subcellularLocation>
</comment>
<gene>
    <name evidence="8 10" type="primary">proB</name>
    <name evidence="10" type="ORF">H8711_06075</name>
</gene>
<dbReference type="CDD" id="cd04242">
    <property type="entry name" value="AAK_G5K_ProB"/>
    <property type="match status" value="1"/>
</dbReference>
<dbReference type="InterPro" id="IPR005715">
    <property type="entry name" value="Glu_5kinase/COase_Synthase"/>
</dbReference>
<feature type="binding site" evidence="8">
    <location>
        <position position="152"/>
    </location>
    <ligand>
        <name>substrate</name>
    </ligand>
</feature>
<keyword evidence="1 8" id="KW-0963">Cytoplasm</keyword>
<dbReference type="HAMAP" id="MF_00456">
    <property type="entry name" value="ProB"/>
    <property type="match status" value="1"/>
</dbReference>
<sequence length="268" mass="28822">MNCFENAKRVVVKVGTSTLTHETGFVNIRRIEQFVKVLADIKNSGRELILVSSGAISVGMGKLGMSTRPSGTTAKQALAAIGQCELMYMYDKLFSEYNHNVAQVLLTRDVIESEERKQNCVNAFECLLKMHAIPVVNENDTVAVEEIEFGDNDTLSALVAVLCHADALVILSDIDGLYDADPRKDPDAKLIARVEEIDESIAEKAGGAGTSRGTGGMLTKIHAAQIACADGVDMAIINGKNPENLYRLLEGEAIGTHFVAEPKAAARG</sequence>
<dbReference type="GO" id="GO:0055129">
    <property type="term" value="P:L-proline biosynthetic process"/>
    <property type="evidence" value="ECO:0007669"/>
    <property type="project" value="UniProtKB-UniRule"/>
</dbReference>
<comment type="caution">
    <text evidence="10">The sequence shown here is derived from an EMBL/GenBank/DDBJ whole genome shotgun (WGS) entry which is preliminary data.</text>
</comment>
<dbReference type="GO" id="GO:0004349">
    <property type="term" value="F:glutamate 5-kinase activity"/>
    <property type="evidence" value="ECO:0007669"/>
    <property type="project" value="UniProtKB-UniRule"/>
</dbReference>
<dbReference type="InterPro" id="IPR041739">
    <property type="entry name" value="G5K_ProB"/>
</dbReference>
<dbReference type="RefSeq" id="WP_249282578.1">
    <property type="nucleotide sequence ID" value="NZ_JACRST010000006.1"/>
</dbReference>
<feature type="binding site" evidence="8">
    <location>
        <begin position="214"/>
        <end position="220"/>
    </location>
    <ligand>
        <name>ATP</name>
        <dbReference type="ChEBI" id="CHEBI:30616"/>
    </ligand>
</feature>
<keyword evidence="2 8" id="KW-0028">Amino-acid biosynthesis</keyword>
<feature type="binding site" evidence="8">
    <location>
        <position position="53"/>
    </location>
    <ligand>
        <name>substrate</name>
    </ligand>
</feature>
<name>A0A926I3M0_9FIRM</name>
<dbReference type="InterPro" id="IPR019797">
    <property type="entry name" value="Glutamate_5-kinase_CS"/>
</dbReference>
<comment type="similarity">
    <text evidence="8">Belongs to the glutamate 5-kinase family.</text>
</comment>
<dbReference type="InterPro" id="IPR001057">
    <property type="entry name" value="Glu/AcGlu_kinase"/>
</dbReference>
<accession>A0A926I3M0</accession>
<keyword evidence="5 8" id="KW-0547">Nucleotide-binding</keyword>
<protein>
    <recommendedName>
        <fullName evidence="8">Glutamate 5-kinase</fullName>
        <ecNumber evidence="8">2.7.2.11</ecNumber>
    </recommendedName>
    <alternativeName>
        <fullName evidence="8">Gamma-glutamyl kinase</fullName>
        <shortName evidence="8">GK</shortName>
    </alternativeName>
</protein>
<evidence type="ECO:0000256" key="2">
    <source>
        <dbReference type="ARBA" id="ARBA00022605"/>
    </source>
</evidence>
<keyword evidence="7 8" id="KW-0067">ATP-binding</keyword>
<keyword evidence="4 8" id="KW-0808">Transferase</keyword>
<evidence type="ECO:0000256" key="5">
    <source>
        <dbReference type="ARBA" id="ARBA00022741"/>
    </source>
</evidence>
<evidence type="ECO:0000256" key="7">
    <source>
        <dbReference type="ARBA" id="ARBA00022840"/>
    </source>
</evidence>
<dbReference type="PANTHER" id="PTHR43654:SF1">
    <property type="entry name" value="ISOPENTENYL PHOSPHATE KINASE"/>
    <property type="match status" value="1"/>
</dbReference>
<feature type="binding site" evidence="8">
    <location>
        <position position="13"/>
    </location>
    <ligand>
        <name>ATP</name>
        <dbReference type="ChEBI" id="CHEBI:30616"/>
    </ligand>
</feature>
<evidence type="ECO:0000256" key="3">
    <source>
        <dbReference type="ARBA" id="ARBA00022650"/>
    </source>
</evidence>
<dbReference type="InterPro" id="IPR036393">
    <property type="entry name" value="AceGlu_kinase-like_sf"/>
</dbReference>
<dbReference type="GO" id="GO:0005829">
    <property type="term" value="C:cytosol"/>
    <property type="evidence" value="ECO:0007669"/>
    <property type="project" value="TreeGrafter"/>
</dbReference>
<dbReference type="PROSITE" id="PS00902">
    <property type="entry name" value="GLUTAMATE_5_KINASE"/>
    <property type="match status" value="1"/>
</dbReference>
<organism evidence="10 11">
    <name type="scientific">Ligaoa zhengdingensis</name>
    <dbReference type="NCBI Taxonomy" id="2763658"/>
    <lineage>
        <taxon>Bacteria</taxon>
        <taxon>Bacillati</taxon>
        <taxon>Bacillota</taxon>
        <taxon>Clostridia</taxon>
        <taxon>Eubacteriales</taxon>
        <taxon>Oscillospiraceae</taxon>
        <taxon>Ligaoa</taxon>
    </lineage>
</organism>
<evidence type="ECO:0000256" key="6">
    <source>
        <dbReference type="ARBA" id="ARBA00022777"/>
    </source>
</evidence>
<evidence type="ECO:0000256" key="4">
    <source>
        <dbReference type="ARBA" id="ARBA00022679"/>
    </source>
</evidence>
<comment type="catalytic activity">
    <reaction evidence="8">
        <text>L-glutamate + ATP = L-glutamyl 5-phosphate + ADP</text>
        <dbReference type="Rhea" id="RHEA:14877"/>
        <dbReference type="ChEBI" id="CHEBI:29985"/>
        <dbReference type="ChEBI" id="CHEBI:30616"/>
        <dbReference type="ChEBI" id="CHEBI:58274"/>
        <dbReference type="ChEBI" id="CHEBI:456216"/>
        <dbReference type="EC" id="2.7.2.11"/>
    </reaction>
</comment>
<comment type="pathway">
    <text evidence="8">Amino-acid biosynthesis; L-proline biosynthesis; L-glutamate 5-semialdehyde from L-glutamate: step 1/2.</text>
</comment>
<dbReference type="Gene3D" id="3.40.1160.10">
    <property type="entry name" value="Acetylglutamate kinase-like"/>
    <property type="match status" value="1"/>
</dbReference>
<dbReference type="PANTHER" id="PTHR43654">
    <property type="entry name" value="GLUTAMATE 5-KINASE"/>
    <property type="match status" value="1"/>
</dbReference>
<evidence type="ECO:0000313" key="11">
    <source>
        <dbReference type="Proteomes" id="UP000653127"/>
    </source>
</evidence>
<evidence type="ECO:0000256" key="8">
    <source>
        <dbReference type="HAMAP-Rule" id="MF_00456"/>
    </source>
</evidence>
<dbReference type="PRINTS" id="PR00474">
    <property type="entry name" value="GLU5KINASE"/>
</dbReference>
<dbReference type="NCBIfam" id="TIGR01027">
    <property type="entry name" value="proB"/>
    <property type="match status" value="1"/>
</dbReference>
<dbReference type="SUPFAM" id="SSF53633">
    <property type="entry name" value="Carbamate kinase-like"/>
    <property type="match status" value="1"/>
</dbReference>
<proteinExistence type="inferred from homology"/>
<comment type="function">
    <text evidence="8">Catalyzes the transfer of a phosphate group to glutamate to form L-glutamate 5-phosphate.</text>
</comment>
<feature type="binding site" evidence="8">
    <location>
        <position position="140"/>
    </location>
    <ligand>
        <name>substrate</name>
    </ligand>
</feature>
<evidence type="ECO:0000256" key="1">
    <source>
        <dbReference type="ARBA" id="ARBA00022490"/>
    </source>
</evidence>
<feature type="domain" description="Aspartate/glutamate/uridylate kinase" evidence="9">
    <location>
        <begin position="8"/>
        <end position="238"/>
    </location>
</feature>
<dbReference type="GO" id="GO:0005524">
    <property type="term" value="F:ATP binding"/>
    <property type="evidence" value="ECO:0007669"/>
    <property type="project" value="UniProtKB-KW"/>
</dbReference>
<dbReference type="InterPro" id="IPR011529">
    <property type="entry name" value="Glu_5kinase"/>
</dbReference>
<dbReference type="Proteomes" id="UP000653127">
    <property type="component" value="Unassembled WGS sequence"/>
</dbReference>
<evidence type="ECO:0000313" key="10">
    <source>
        <dbReference type="EMBL" id="MBC8546499.1"/>
    </source>
</evidence>
<dbReference type="InterPro" id="IPR001048">
    <property type="entry name" value="Asp/Glu/Uridylate_kinase"/>
</dbReference>
<keyword evidence="11" id="KW-1185">Reference proteome</keyword>
<reference evidence="10" key="1">
    <citation type="submission" date="2020-08" db="EMBL/GenBank/DDBJ databases">
        <title>Genome public.</title>
        <authorList>
            <person name="Liu C."/>
            <person name="Sun Q."/>
        </authorList>
    </citation>
    <scope>NUCLEOTIDE SEQUENCE</scope>
    <source>
        <strain evidence="10">NSJ-31</strain>
    </source>
</reference>